<proteinExistence type="predicted"/>
<sequence length="202" mass="23065">MHIFSRHWQIVEVRQNIPTDFSQYRGLIGADIENLLIFFRCKGIKANGKNRQFSGAAGRFKQTVRVGVIAGGRIGVDISYPRHIVVIVRMTTIVTHILIFNPFIIQLAQDLLRGMPKIDTQMIDQLQFALLVNTGKERHLGIGRAALHQRAAGVITDAADDRRADTRRTNHRVRFTAQRFKRFFQRIERRTGPGQNLLAVIQ</sequence>
<gene>
    <name evidence="1" type="ORF">ERS008207_02580</name>
</gene>
<name>A0A655D067_SALET</name>
<protein>
    <submittedName>
        <fullName evidence="1">Uncharacterized protein</fullName>
    </submittedName>
</protein>
<organism evidence="1 2">
    <name type="scientific">Salmonella enterica subsp. enterica serovar Bovismorbificans</name>
    <dbReference type="NCBI Taxonomy" id="58097"/>
    <lineage>
        <taxon>Bacteria</taxon>
        <taxon>Pseudomonadati</taxon>
        <taxon>Pseudomonadota</taxon>
        <taxon>Gammaproteobacteria</taxon>
        <taxon>Enterobacterales</taxon>
        <taxon>Enterobacteriaceae</taxon>
        <taxon>Salmonella</taxon>
    </lineage>
</organism>
<dbReference type="EMBL" id="CQPD01000024">
    <property type="protein sequence ID" value="CNU38870.1"/>
    <property type="molecule type" value="Genomic_DNA"/>
</dbReference>
<evidence type="ECO:0000313" key="2">
    <source>
        <dbReference type="Proteomes" id="UP000042394"/>
    </source>
</evidence>
<accession>A0A655D067</accession>
<dbReference type="Proteomes" id="UP000042394">
    <property type="component" value="Unassembled WGS sequence"/>
</dbReference>
<evidence type="ECO:0000313" key="1">
    <source>
        <dbReference type="EMBL" id="CNU38870.1"/>
    </source>
</evidence>
<dbReference type="AlphaFoldDB" id="A0A655D067"/>
<reference evidence="1 2" key="1">
    <citation type="submission" date="2015-03" db="EMBL/GenBank/DDBJ databases">
        <authorList>
            <consortium name="Pathogen Informatics"/>
        </authorList>
    </citation>
    <scope>NUCLEOTIDE SEQUENCE [LARGE SCALE GENOMIC DNA]</scope>
    <source>
        <strain evidence="1 2">D4891</strain>
    </source>
</reference>